<evidence type="ECO:0000256" key="2">
    <source>
        <dbReference type="ARBA" id="ARBA00013184"/>
    </source>
</evidence>
<gene>
    <name evidence="8" type="primary">RvY_07672-1</name>
    <name evidence="8" type="synonym">RvY_07672.1</name>
    <name evidence="8" type="ORF">RvY_07672</name>
</gene>
<dbReference type="GO" id="GO:0005634">
    <property type="term" value="C:nucleus"/>
    <property type="evidence" value="ECO:0007669"/>
    <property type="project" value="InterPro"/>
</dbReference>
<evidence type="ECO:0000256" key="1">
    <source>
        <dbReference type="ARBA" id="ARBA00010543"/>
    </source>
</evidence>
<dbReference type="Proteomes" id="UP000186922">
    <property type="component" value="Unassembled WGS sequence"/>
</dbReference>
<feature type="compositionally biased region" description="Basic and acidic residues" evidence="6">
    <location>
        <begin position="1"/>
        <end position="11"/>
    </location>
</feature>
<comment type="caution">
    <text evidence="8">The sequence shown here is derived from an EMBL/GenBank/DDBJ whole genome shotgun (WGS) entry which is preliminary data.</text>
</comment>
<dbReference type="STRING" id="947166.A0A1D1V310"/>
<feature type="region of interest" description="Disordered" evidence="6">
    <location>
        <begin position="1"/>
        <end position="61"/>
    </location>
</feature>
<sequence length="551" mass="62700">MDLTDRKRKNEDDDQLSPSKKTLTDEAALDLDRQAPDVEMKLTNGTNGHVEEGADQEEPSSPELILDLAKIPDEFKANGLNIIKMRIVHEDGISASNTKDFKPLFVYQFFAEPRDEADVRREEEEALQVEQGNGDGGSEDGEDGAVIEQDEDTSDATEGLIVGFKNLKVELYFTPVGLKPYIVESSSELLPPDQRSVQDIVKAVEEGYGEQEVMKTEETFLQAVKKEQNFQPFGTKIWSTTQNGGGKNGVEVYEVGADSIGKGYPDGFSEYLKGIQPFLKWFIYASSIITAEHTKWLHYFMYEKPTENTFRLVGYCSVYRYTVWPKKIDDTSGQFGNTVFRCRIAQFLILPPYQKAGYGTQLLLTILKNLQQVAYEITVEEATPEFQRLFDTATTFMVNQHVTGQDGASVGSDLTQWYSRPAIKDLRKKLKFSPRTLKQCLDILACQSADRDGASTVRQFRNRIQTELKKKIEKNIKEHEKSLERTVLGYYSVAEGDKAEEDTLKALWNVNLNDQIQKEQTILETDELDSMVRSIMDRYQKVSKRMENIRF</sequence>
<dbReference type="Gene3D" id="3.90.360.10">
    <property type="entry name" value="Histone acetyl transferase 1 (HAT1), N-terminal domain"/>
    <property type="match status" value="1"/>
</dbReference>
<dbReference type="InterPro" id="IPR016181">
    <property type="entry name" value="Acyl_CoA_acyltransferase"/>
</dbReference>
<dbReference type="Pfam" id="PF10394">
    <property type="entry name" value="Hat1_N"/>
    <property type="match status" value="1"/>
</dbReference>
<name>A0A1D1V310_RAMVA</name>
<evidence type="ECO:0000313" key="9">
    <source>
        <dbReference type="Proteomes" id="UP000186922"/>
    </source>
</evidence>
<comment type="similarity">
    <text evidence="1">Belongs to the HAT1 family.</text>
</comment>
<organism evidence="8 9">
    <name type="scientific">Ramazzottius varieornatus</name>
    <name type="common">Water bear</name>
    <name type="synonym">Tardigrade</name>
    <dbReference type="NCBI Taxonomy" id="947166"/>
    <lineage>
        <taxon>Eukaryota</taxon>
        <taxon>Metazoa</taxon>
        <taxon>Ecdysozoa</taxon>
        <taxon>Tardigrada</taxon>
        <taxon>Eutardigrada</taxon>
        <taxon>Parachela</taxon>
        <taxon>Hypsibioidea</taxon>
        <taxon>Ramazzottiidae</taxon>
        <taxon>Ramazzottius</taxon>
    </lineage>
</organism>
<feature type="region of interest" description="Disordered" evidence="6">
    <location>
        <begin position="116"/>
        <end position="145"/>
    </location>
</feature>
<comment type="catalytic activity">
    <reaction evidence="5">
        <text>L-lysyl-[protein] + acetyl-CoA = N(6)-acetyl-L-lysyl-[protein] + CoA + H(+)</text>
        <dbReference type="Rhea" id="RHEA:45948"/>
        <dbReference type="Rhea" id="RHEA-COMP:9752"/>
        <dbReference type="Rhea" id="RHEA-COMP:10731"/>
        <dbReference type="ChEBI" id="CHEBI:15378"/>
        <dbReference type="ChEBI" id="CHEBI:29969"/>
        <dbReference type="ChEBI" id="CHEBI:57287"/>
        <dbReference type="ChEBI" id="CHEBI:57288"/>
        <dbReference type="ChEBI" id="CHEBI:61930"/>
        <dbReference type="EC" id="2.3.1.48"/>
    </reaction>
</comment>
<dbReference type="GO" id="GO:0000781">
    <property type="term" value="C:chromosome, telomeric region"/>
    <property type="evidence" value="ECO:0007669"/>
    <property type="project" value="GOC"/>
</dbReference>
<keyword evidence="4" id="KW-0012">Acyltransferase</keyword>
<evidence type="ECO:0000256" key="5">
    <source>
        <dbReference type="ARBA" id="ARBA00048017"/>
    </source>
</evidence>
<dbReference type="EMBL" id="BDGG01000003">
    <property type="protein sequence ID" value="GAU96189.1"/>
    <property type="molecule type" value="Genomic_DNA"/>
</dbReference>
<keyword evidence="3" id="KW-0808">Transferase</keyword>
<dbReference type="InterPro" id="IPR037113">
    <property type="entry name" value="Hat1_N_sf"/>
</dbReference>
<dbReference type="EC" id="2.3.1.48" evidence="2"/>
<keyword evidence="9" id="KW-1185">Reference proteome</keyword>
<dbReference type="GO" id="GO:0004402">
    <property type="term" value="F:histone acetyltransferase activity"/>
    <property type="evidence" value="ECO:0007669"/>
    <property type="project" value="InterPro"/>
</dbReference>
<dbReference type="Gene3D" id="3.40.630.30">
    <property type="match status" value="1"/>
</dbReference>
<protein>
    <recommendedName>
        <fullName evidence="2">histone acetyltransferase</fullName>
        <ecNumber evidence="2">2.3.1.48</ecNumber>
    </recommendedName>
</protein>
<accession>A0A1D1V310</accession>
<dbReference type="GO" id="GO:0031509">
    <property type="term" value="P:subtelomeric heterochromatin formation"/>
    <property type="evidence" value="ECO:0007669"/>
    <property type="project" value="InterPro"/>
</dbReference>
<reference evidence="8 9" key="1">
    <citation type="journal article" date="2016" name="Nat. Commun.">
        <title>Extremotolerant tardigrade genome and improved radiotolerance of human cultured cells by tardigrade-unique protein.</title>
        <authorList>
            <person name="Hashimoto T."/>
            <person name="Horikawa D.D."/>
            <person name="Saito Y."/>
            <person name="Kuwahara H."/>
            <person name="Kozuka-Hata H."/>
            <person name="Shin-I T."/>
            <person name="Minakuchi Y."/>
            <person name="Ohishi K."/>
            <person name="Motoyama A."/>
            <person name="Aizu T."/>
            <person name="Enomoto A."/>
            <person name="Kondo K."/>
            <person name="Tanaka S."/>
            <person name="Hara Y."/>
            <person name="Koshikawa S."/>
            <person name="Sagara H."/>
            <person name="Miura T."/>
            <person name="Yokobori S."/>
            <person name="Miyagawa K."/>
            <person name="Suzuki Y."/>
            <person name="Kubo T."/>
            <person name="Oyama M."/>
            <person name="Kohara Y."/>
            <person name="Fujiyama A."/>
            <person name="Arakawa K."/>
            <person name="Katayama T."/>
            <person name="Toyoda A."/>
            <person name="Kunieda T."/>
        </authorList>
    </citation>
    <scope>NUCLEOTIDE SEQUENCE [LARGE SCALE GENOMIC DNA]</scope>
    <source>
        <strain evidence="8 9">YOKOZUNA-1</strain>
    </source>
</reference>
<dbReference type="PANTHER" id="PTHR12046">
    <property type="entry name" value="HISTONE ACETYLTRANSFERASE TYPE B CATALYTIC SUBUNIT"/>
    <property type="match status" value="1"/>
</dbReference>
<feature type="domain" description="Histone acetyl transferase HAT1 N-terminal" evidence="7">
    <location>
        <begin position="159"/>
        <end position="283"/>
    </location>
</feature>
<evidence type="ECO:0000256" key="4">
    <source>
        <dbReference type="ARBA" id="ARBA00023315"/>
    </source>
</evidence>
<feature type="compositionally biased region" description="Basic and acidic residues" evidence="6">
    <location>
        <begin position="30"/>
        <end position="40"/>
    </location>
</feature>
<evidence type="ECO:0000256" key="6">
    <source>
        <dbReference type="SAM" id="MobiDB-lite"/>
    </source>
</evidence>
<evidence type="ECO:0000256" key="3">
    <source>
        <dbReference type="ARBA" id="ARBA00022679"/>
    </source>
</evidence>
<evidence type="ECO:0000259" key="7">
    <source>
        <dbReference type="Pfam" id="PF10394"/>
    </source>
</evidence>
<proteinExistence type="inferred from homology"/>
<dbReference type="SUPFAM" id="SSF55729">
    <property type="entry name" value="Acyl-CoA N-acyltransferases (Nat)"/>
    <property type="match status" value="1"/>
</dbReference>
<evidence type="ECO:0000313" key="8">
    <source>
        <dbReference type="EMBL" id="GAU96189.1"/>
    </source>
</evidence>
<dbReference type="OrthoDB" id="10253098at2759"/>
<dbReference type="InterPro" id="IPR019467">
    <property type="entry name" value="Hat1_N"/>
</dbReference>
<dbReference type="InterPro" id="IPR017380">
    <property type="entry name" value="Hist_AcTrfase_B-typ_cat-su"/>
</dbReference>
<dbReference type="AlphaFoldDB" id="A0A1D1V310"/>